<feature type="compositionally biased region" description="Basic and acidic residues" evidence="1">
    <location>
        <begin position="258"/>
        <end position="279"/>
    </location>
</feature>
<dbReference type="InterPro" id="IPR007649">
    <property type="entry name" value="DUF591"/>
</dbReference>
<dbReference type="Proteomes" id="UP000817658">
    <property type="component" value="Chromosome 1"/>
</dbReference>
<evidence type="ECO:0000259" key="2">
    <source>
        <dbReference type="Pfam" id="PF04569"/>
    </source>
</evidence>
<evidence type="ECO:0000313" key="3">
    <source>
        <dbReference type="EMBL" id="BAB40035.1"/>
    </source>
</evidence>
<feature type="compositionally biased region" description="Basic and acidic residues" evidence="1">
    <location>
        <begin position="213"/>
        <end position="222"/>
    </location>
</feature>
<feature type="compositionally biased region" description="Gly residues" evidence="1">
    <location>
        <begin position="138"/>
        <end position="148"/>
    </location>
</feature>
<feature type="compositionally biased region" description="Basic and acidic residues" evidence="1">
    <location>
        <begin position="1"/>
        <end position="18"/>
    </location>
</feature>
<dbReference type="EMBL" id="AP003046">
    <property type="protein sequence ID" value="BAB40035.1"/>
    <property type="molecule type" value="Genomic_DNA"/>
</dbReference>
<reference evidence="3" key="1">
    <citation type="journal article" date="2002" name="Nature">
        <title>The genome sequence and structure of rice chromosome 1.</title>
        <authorList>
            <person name="Sasaki T."/>
            <person name="Matsumoto T."/>
            <person name="Yamamoto K."/>
            <person name="Sakata K."/>
            <person name="Baba T."/>
            <person name="Katayose Y."/>
            <person name="Wu J."/>
            <person name="Niimura Y."/>
            <person name="Cheng Z."/>
            <person name="Nagamura Y."/>
            <person name="Antonio B.A."/>
            <person name="Kanamori H."/>
            <person name="Hosokawa S."/>
            <person name="Masukawa M."/>
            <person name="Arikawa K."/>
            <person name="Chiden Y."/>
            <person name="Hayashi M."/>
            <person name="Okamoto M."/>
            <person name="Ando T."/>
            <person name="Aoki H."/>
            <person name="Arita K."/>
            <person name="Hamada M."/>
            <person name="Harada C."/>
            <person name="Hijishita S."/>
            <person name="Honda M."/>
            <person name="Ichikawa Y."/>
            <person name="Idonuma A."/>
            <person name="Iijima M."/>
            <person name="Ikeda M."/>
            <person name="Ikeno M."/>
            <person name="Itoh S."/>
            <person name="Itoh T."/>
            <person name="Itoh Y."/>
            <person name="Itoh Y."/>
            <person name="Iwabuchi A."/>
            <person name="Kamiya K."/>
            <person name="Karasawa W."/>
            <person name="Katagiri S."/>
            <person name="Kikuta A."/>
            <person name="Kobayashi N."/>
            <person name="Kono I."/>
            <person name="Machita K."/>
            <person name="Maehara T."/>
            <person name="Mizuno H."/>
            <person name="Mizubayashi T."/>
            <person name="Mukai Y."/>
            <person name="Nagasaki H."/>
            <person name="Nakashima M."/>
            <person name="Nakama Y."/>
            <person name="Nakamichi Y."/>
            <person name="Nakamura M."/>
            <person name="Namiki N."/>
            <person name="Negishi M."/>
            <person name="Ohta I."/>
            <person name="Ono N."/>
            <person name="Saji S."/>
            <person name="Sakai K."/>
            <person name="Shibata M."/>
            <person name="Shimokawa T."/>
            <person name="Shomura A."/>
            <person name="Song J."/>
            <person name="Takazaki Y."/>
            <person name="Terasawa K."/>
            <person name="Tsuji K."/>
            <person name="Waki K."/>
            <person name="Yamagata H."/>
            <person name="Yamane H."/>
            <person name="Yoshiki S."/>
            <person name="Yoshihara R."/>
            <person name="Yukawa K."/>
            <person name="Zhong H."/>
            <person name="Iwama H."/>
            <person name="Endo T."/>
            <person name="Ito H."/>
            <person name="Hahn J.H."/>
            <person name="Kim H.I."/>
            <person name="Eun M.Y."/>
            <person name="Yano M."/>
            <person name="Jiang J."/>
            <person name="Gojobori T."/>
        </authorList>
    </citation>
    <scope>NUCLEOTIDE SEQUENCE [LARGE SCALE GENOMIC DNA]</scope>
</reference>
<accession>Q9ARU1</accession>
<feature type="compositionally biased region" description="Low complexity" evidence="1">
    <location>
        <begin position="317"/>
        <end position="338"/>
    </location>
</feature>
<feature type="domain" description="DUF591" evidence="2">
    <location>
        <begin position="155"/>
        <end position="201"/>
    </location>
</feature>
<feature type="compositionally biased region" description="Gly residues" evidence="1">
    <location>
        <begin position="184"/>
        <end position="195"/>
    </location>
</feature>
<feature type="region of interest" description="Disordered" evidence="1">
    <location>
        <begin position="1"/>
        <end position="34"/>
    </location>
</feature>
<feature type="compositionally biased region" description="Polar residues" evidence="1">
    <location>
        <begin position="128"/>
        <end position="137"/>
    </location>
</feature>
<feature type="region of interest" description="Disordered" evidence="1">
    <location>
        <begin position="113"/>
        <end position="386"/>
    </location>
</feature>
<feature type="compositionally biased region" description="Low complexity" evidence="1">
    <location>
        <begin position="24"/>
        <end position="33"/>
    </location>
</feature>
<dbReference type="Pfam" id="PF04569">
    <property type="entry name" value="DUF591"/>
    <property type="match status" value="1"/>
</dbReference>
<dbReference type="AlphaFoldDB" id="Q9ARU1"/>
<evidence type="ECO:0000256" key="1">
    <source>
        <dbReference type="SAM" id="MobiDB-lite"/>
    </source>
</evidence>
<gene>
    <name evidence="3" type="primary">P0445D12.7</name>
</gene>
<feature type="compositionally biased region" description="Basic and acidic residues" evidence="1">
    <location>
        <begin position="151"/>
        <end position="170"/>
    </location>
</feature>
<sequence length="386" mass="40067">MGRPAREGGPRHAREGRRGGASGPGSPRVVPSGTRLSVARFTVRREHAARARIWGRDAVHARGSRGCGCGGPTRSLMAHGGPRARAGQRGAADRGRLDPVLAELAPTWRLRGCHTGRREVEDGAGQNGRRTAATNGGANHGDTGGSGHTGWLHETRGDDPTARIRRRELDGGGLRRRQPSAREGGNGDGATGGRFGRARASTRLRESVSSVRLDGDTTREAGDVWALPSTGGDGGEHTASGGNGRSKSKLALGGHGQNGDREDDAGGEKKEERKGERRLASCHFGKRRKEREGDEAVGGGALPPILGSMRGGRQALTAAATGRSATTARARAGSNGAGDSKLGGGARREERDGEGEQENEKEGELGSASAHAHARATHGRDEGEEG</sequence>
<protein>
    <submittedName>
        <fullName evidence="3">Epstein-Barr virus EBNA-1-like protein</fullName>
    </submittedName>
</protein>
<name>Q9ARU1_ORYSJ</name>
<organism evidence="3">
    <name type="scientific">Oryza sativa subsp. japonica</name>
    <name type="common">Rice</name>
    <dbReference type="NCBI Taxonomy" id="39947"/>
    <lineage>
        <taxon>Eukaryota</taxon>
        <taxon>Viridiplantae</taxon>
        <taxon>Streptophyta</taxon>
        <taxon>Embryophyta</taxon>
        <taxon>Tracheophyta</taxon>
        <taxon>Spermatophyta</taxon>
        <taxon>Magnoliopsida</taxon>
        <taxon>Liliopsida</taxon>
        <taxon>Poales</taxon>
        <taxon>Poaceae</taxon>
        <taxon>BOP clade</taxon>
        <taxon>Oryzoideae</taxon>
        <taxon>Oryzeae</taxon>
        <taxon>Oryzinae</taxon>
        <taxon>Oryza</taxon>
        <taxon>Oryza sativa</taxon>
    </lineage>
</organism>
<proteinExistence type="predicted"/>